<dbReference type="Proteomes" id="UP000807025">
    <property type="component" value="Unassembled WGS sequence"/>
</dbReference>
<gene>
    <name evidence="2" type="ORF">BDN71DRAFT_1502145</name>
</gene>
<reference evidence="2" key="1">
    <citation type="submission" date="2020-11" db="EMBL/GenBank/DDBJ databases">
        <authorList>
            <consortium name="DOE Joint Genome Institute"/>
            <person name="Ahrendt S."/>
            <person name="Riley R."/>
            <person name="Andreopoulos W."/>
            <person name="Labutti K."/>
            <person name="Pangilinan J."/>
            <person name="Ruiz-Duenas F.J."/>
            <person name="Barrasa J.M."/>
            <person name="Sanchez-Garcia M."/>
            <person name="Camarero S."/>
            <person name="Miyauchi S."/>
            <person name="Serrano A."/>
            <person name="Linde D."/>
            <person name="Babiker R."/>
            <person name="Drula E."/>
            <person name="Ayuso-Fernandez I."/>
            <person name="Pacheco R."/>
            <person name="Padilla G."/>
            <person name="Ferreira P."/>
            <person name="Barriuso J."/>
            <person name="Kellner H."/>
            <person name="Castanera R."/>
            <person name="Alfaro M."/>
            <person name="Ramirez L."/>
            <person name="Pisabarro A.G."/>
            <person name="Kuo A."/>
            <person name="Tritt A."/>
            <person name="Lipzen A."/>
            <person name="He G."/>
            <person name="Yan M."/>
            <person name="Ng V."/>
            <person name="Cullen D."/>
            <person name="Martin F."/>
            <person name="Rosso M.-N."/>
            <person name="Henrissat B."/>
            <person name="Hibbett D."/>
            <person name="Martinez A.T."/>
            <person name="Grigoriev I.V."/>
        </authorList>
    </citation>
    <scope>NUCLEOTIDE SEQUENCE</scope>
    <source>
        <strain evidence="2">ATCC 90797</strain>
    </source>
</reference>
<accession>A0A9P6A7D2</accession>
<feature type="region of interest" description="Disordered" evidence="1">
    <location>
        <begin position="321"/>
        <end position="348"/>
    </location>
</feature>
<evidence type="ECO:0000313" key="3">
    <source>
        <dbReference type="Proteomes" id="UP000807025"/>
    </source>
</evidence>
<comment type="caution">
    <text evidence="2">The sequence shown here is derived from an EMBL/GenBank/DDBJ whole genome shotgun (WGS) entry which is preliminary data.</text>
</comment>
<keyword evidence="3" id="KW-1185">Reference proteome</keyword>
<name>A0A9P6A7D2_PLEER</name>
<dbReference type="OrthoDB" id="3193844at2759"/>
<feature type="compositionally biased region" description="Low complexity" evidence="1">
    <location>
        <begin position="245"/>
        <end position="259"/>
    </location>
</feature>
<dbReference type="EMBL" id="MU154527">
    <property type="protein sequence ID" value="KAF9500488.1"/>
    <property type="molecule type" value="Genomic_DNA"/>
</dbReference>
<feature type="region of interest" description="Disordered" evidence="1">
    <location>
        <begin position="227"/>
        <end position="259"/>
    </location>
</feature>
<proteinExistence type="predicted"/>
<protein>
    <submittedName>
        <fullName evidence="2">Uncharacterized protein</fullName>
    </submittedName>
</protein>
<organism evidence="2 3">
    <name type="scientific">Pleurotus eryngii</name>
    <name type="common">Boletus of the steppes</name>
    <dbReference type="NCBI Taxonomy" id="5323"/>
    <lineage>
        <taxon>Eukaryota</taxon>
        <taxon>Fungi</taxon>
        <taxon>Dikarya</taxon>
        <taxon>Basidiomycota</taxon>
        <taxon>Agaricomycotina</taxon>
        <taxon>Agaricomycetes</taxon>
        <taxon>Agaricomycetidae</taxon>
        <taxon>Agaricales</taxon>
        <taxon>Pleurotineae</taxon>
        <taxon>Pleurotaceae</taxon>
        <taxon>Pleurotus</taxon>
    </lineage>
</organism>
<sequence length="370" mass="40786">MVLRHNAKYFLQFIDFVVDEELFRIPSVDSFTRHSLILGPRIRAGEKQIDLTGSVSAREFEQFLEIILLLQVTSWPEYSITQWRLVLKLANTWQIEPLRKVAIQKIGWDDSIARIEQGHQYHVVQWVEPGYTSFLQRAAPLTAAESERLGWPVALKICHLREEQARAKAEGTHRHGDFAARIGDVFADEFKRIRDACTWLSGEPEVPIAGPATMVNSRALRPMPVRTAEHSVPKAPKALAGQPDSTAPPASCAPSTPSTFDTPFSFAGAPAPAASAFGRPNGEAAQLAESLVNPQPLKTTNGSTVQDNQPMYTKRINTSLTESAHAPAGSKPATSQASPIAAAVVESETATDIRKVRAWYRDYGDPNTQR</sequence>
<dbReference type="AlphaFoldDB" id="A0A9P6A7D2"/>
<evidence type="ECO:0000313" key="2">
    <source>
        <dbReference type="EMBL" id="KAF9500488.1"/>
    </source>
</evidence>
<evidence type="ECO:0000256" key="1">
    <source>
        <dbReference type="SAM" id="MobiDB-lite"/>
    </source>
</evidence>